<feature type="binding site" evidence="6">
    <location>
        <position position="297"/>
    </location>
    <ligand>
        <name>[4Fe-4S] cluster</name>
        <dbReference type="ChEBI" id="CHEBI:49883"/>
    </ligand>
</feature>
<dbReference type="NCBIfam" id="TIGR01343">
    <property type="entry name" value="hacA_fam"/>
    <property type="match status" value="1"/>
</dbReference>
<comment type="subunit">
    <text evidence="6">Heterodimer of LeuC and LeuD.</text>
</comment>
<dbReference type="NCBIfam" id="TIGR02086">
    <property type="entry name" value="IPMI_arch"/>
    <property type="match status" value="1"/>
</dbReference>
<dbReference type="InterPro" id="IPR015931">
    <property type="entry name" value="Acnase/IPM_dHydase_lsu_aba_1/3"/>
</dbReference>
<keyword evidence="2 6" id="KW-0479">Metal-binding</keyword>
<keyword evidence="6" id="KW-0100">Branched-chain amino acid biosynthesis</keyword>
<dbReference type="GO" id="GO:0051539">
    <property type="term" value="F:4 iron, 4 sulfur cluster binding"/>
    <property type="evidence" value="ECO:0007669"/>
    <property type="project" value="UniProtKB-KW"/>
</dbReference>
<dbReference type="Proteomes" id="UP000429958">
    <property type="component" value="Unassembled WGS sequence"/>
</dbReference>
<keyword evidence="1 6" id="KW-0004">4Fe-4S</keyword>
<keyword evidence="5 6" id="KW-0456">Lyase</keyword>
<sequence>MGMTIAEKIIAAAAGVDFVKPGDIHTVNLDRLMSNDGTTHLTVDMYNNNLKNPQIADRSKLVFIVDHNVPADNPKTAASQKKMRDFAREHKIDFWEGKGVCHQIMMENYVCPGELIFGADSHTCTYGALGAFGTGVGCTDFLYGMVTGTSWVLVPETVRFNLVGKLPDGVYPRDLMLTIIGEIGANGCNYQVMEFGGEGAGSLSVDDRMVLCNLAVEAGAKTGIFEADEVALEYLRARGREPKAVYTSDEDAVYAREYTFDLSGIQPVVARPDFVDDVVPAKEVLGIRIDEAFLGSCNNGRIEELRVGAGILKGKRVAEGVRFLVVPASLEVYRQALKEGLIGIFMEAGAVVMNPNCSVCWGSCQGVMGENEVLISTGTRNFKGRAGHPSSKVYLGSAATVTASAVAGKIALAKQVSGI</sequence>
<evidence type="ECO:0000256" key="3">
    <source>
        <dbReference type="ARBA" id="ARBA00023004"/>
    </source>
</evidence>
<evidence type="ECO:0000259" key="7">
    <source>
        <dbReference type="Pfam" id="PF00330"/>
    </source>
</evidence>
<dbReference type="EMBL" id="VUMD01000012">
    <property type="protein sequence ID" value="MSS37550.1"/>
    <property type="molecule type" value="Genomic_DNA"/>
</dbReference>
<dbReference type="AlphaFoldDB" id="A0A7X2NMQ6"/>
<dbReference type="SUPFAM" id="SSF53732">
    <property type="entry name" value="Aconitase iron-sulfur domain"/>
    <property type="match status" value="1"/>
</dbReference>
<evidence type="ECO:0000256" key="6">
    <source>
        <dbReference type="HAMAP-Rule" id="MF_01027"/>
    </source>
</evidence>
<reference evidence="8 9" key="1">
    <citation type="submission" date="2019-08" db="EMBL/GenBank/DDBJ databases">
        <title>In-depth cultivation of the pig gut microbiome towards novel bacterial diversity and tailored functional studies.</title>
        <authorList>
            <person name="Wylensek D."/>
            <person name="Hitch T.C.A."/>
            <person name="Clavel T."/>
        </authorList>
    </citation>
    <scope>NUCLEOTIDE SEQUENCE [LARGE SCALE GENOMIC DNA]</scope>
    <source>
        <strain evidence="8 9">WCA-389-WT-23D1</strain>
    </source>
</reference>
<comment type="similarity">
    <text evidence="6">Belongs to the aconitase/IPM isomerase family. LeuC type 2 subfamily.</text>
</comment>
<dbReference type="PANTHER" id="PTHR43822:SF2">
    <property type="entry name" value="HOMOACONITASE, MITOCHONDRIAL"/>
    <property type="match status" value="1"/>
</dbReference>
<feature type="domain" description="Aconitase/3-isopropylmalate dehydratase large subunit alpha/beta/alpha" evidence="7">
    <location>
        <begin position="284"/>
        <end position="408"/>
    </location>
</feature>
<dbReference type="HAMAP" id="MF_01027">
    <property type="entry name" value="LeuC_type2"/>
    <property type="match status" value="1"/>
</dbReference>
<feature type="binding site" evidence="6">
    <location>
        <position position="357"/>
    </location>
    <ligand>
        <name>[4Fe-4S] cluster</name>
        <dbReference type="ChEBI" id="CHEBI:49883"/>
    </ligand>
</feature>
<evidence type="ECO:0000256" key="2">
    <source>
        <dbReference type="ARBA" id="ARBA00022723"/>
    </source>
</evidence>
<dbReference type="GO" id="GO:0003861">
    <property type="term" value="F:3-isopropylmalate dehydratase activity"/>
    <property type="evidence" value="ECO:0007669"/>
    <property type="project" value="UniProtKB-UniRule"/>
</dbReference>
<dbReference type="InterPro" id="IPR011826">
    <property type="entry name" value="HAcnase/IPMdehydase_lsu_prok"/>
</dbReference>
<comment type="pathway">
    <text evidence="6">Amino-acid biosynthesis; L-leucine biosynthesis; L-leucine from 3-methyl-2-oxobutanoate: step 2/4.</text>
</comment>
<dbReference type="Pfam" id="PF00330">
    <property type="entry name" value="Aconitase"/>
    <property type="match status" value="2"/>
</dbReference>
<dbReference type="RefSeq" id="WP_154473000.1">
    <property type="nucleotide sequence ID" value="NZ_DBEWUL010000048.1"/>
</dbReference>
<keyword evidence="6" id="KW-0028">Amino-acid biosynthesis</keyword>
<evidence type="ECO:0000256" key="5">
    <source>
        <dbReference type="ARBA" id="ARBA00023239"/>
    </source>
</evidence>
<evidence type="ECO:0000313" key="9">
    <source>
        <dbReference type="Proteomes" id="UP000429958"/>
    </source>
</evidence>
<keyword evidence="9" id="KW-1185">Reference proteome</keyword>
<dbReference type="EC" id="4.2.1.33" evidence="6"/>
<dbReference type="PRINTS" id="PR00415">
    <property type="entry name" value="ACONITASE"/>
</dbReference>
<dbReference type="Gene3D" id="3.30.499.10">
    <property type="entry name" value="Aconitase, domain 3"/>
    <property type="match status" value="2"/>
</dbReference>
<evidence type="ECO:0000256" key="4">
    <source>
        <dbReference type="ARBA" id="ARBA00023014"/>
    </source>
</evidence>
<dbReference type="InterPro" id="IPR006251">
    <property type="entry name" value="Homoacnase/IPMdehydase_lsu"/>
</dbReference>
<name>A0A7X2NMQ6_9CLOT</name>
<dbReference type="NCBIfam" id="NF001614">
    <property type="entry name" value="PRK00402.1"/>
    <property type="match status" value="1"/>
</dbReference>
<dbReference type="InterPro" id="IPR036008">
    <property type="entry name" value="Aconitase_4Fe-4S_dom"/>
</dbReference>
<comment type="caution">
    <text evidence="8">The sequence shown here is derived from an EMBL/GenBank/DDBJ whole genome shotgun (WGS) entry which is preliminary data.</text>
</comment>
<comment type="function">
    <text evidence="6">Catalyzes the isomerization between 2-isopropylmalate and 3-isopropylmalate, via the formation of 2-isopropylmaleate.</text>
</comment>
<dbReference type="InterPro" id="IPR050067">
    <property type="entry name" value="IPM_dehydratase_rel_enz"/>
</dbReference>
<protein>
    <recommendedName>
        <fullName evidence="6">3-isopropylmalate dehydratase large subunit</fullName>
        <ecNumber evidence="6">4.2.1.33</ecNumber>
    </recommendedName>
    <alternativeName>
        <fullName evidence="6">Alpha-IPM isomerase</fullName>
        <shortName evidence="6">IPMI</shortName>
    </alternativeName>
    <alternativeName>
        <fullName evidence="6">Isopropylmalate isomerase</fullName>
    </alternativeName>
</protein>
<evidence type="ECO:0000256" key="1">
    <source>
        <dbReference type="ARBA" id="ARBA00022485"/>
    </source>
</evidence>
<dbReference type="GO" id="GO:0009098">
    <property type="term" value="P:L-leucine biosynthetic process"/>
    <property type="evidence" value="ECO:0007669"/>
    <property type="project" value="UniProtKB-UniRule"/>
</dbReference>
<dbReference type="GO" id="GO:0046872">
    <property type="term" value="F:metal ion binding"/>
    <property type="evidence" value="ECO:0007669"/>
    <property type="project" value="UniProtKB-KW"/>
</dbReference>
<keyword evidence="4 6" id="KW-0411">Iron-sulfur</keyword>
<feature type="domain" description="Aconitase/3-isopropylmalate dehydratase large subunit alpha/beta/alpha" evidence="7">
    <location>
        <begin position="23"/>
        <end position="283"/>
    </location>
</feature>
<accession>A0A7X2NMQ6</accession>
<dbReference type="UniPathway" id="UPA00048">
    <property type="reaction ID" value="UER00071"/>
</dbReference>
<proteinExistence type="inferred from homology"/>
<feature type="binding site" evidence="6">
    <location>
        <position position="360"/>
    </location>
    <ligand>
        <name>[4Fe-4S] cluster</name>
        <dbReference type="ChEBI" id="CHEBI:49883"/>
    </ligand>
</feature>
<dbReference type="InterPro" id="IPR001030">
    <property type="entry name" value="Acoase/IPM_deHydtase_lsu_aba"/>
</dbReference>
<gene>
    <name evidence="6" type="primary">leuC</name>
    <name evidence="8" type="ORF">FYJ39_13425</name>
</gene>
<comment type="catalytic activity">
    <reaction evidence="6">
        <text>(2R,3S)-3-isopropylmalate = (2S)-2-isopropylmalate</text>
        <dbReference type="Rhea" id="RHEA:32287"/>
        <dbReference type="ChEBI" id="CHEBI:1178"/>
        <dbReference type="ChEBI" id="CHEBI:35121"/>
        <dbReference type="EC" id="4.2.1.33"/>
    </reaction>
</comment>
<organism evidence="8 9">
    <name type="scientific">Clostridium porci</name>
    <dbReference type="NCBI Taxonomy" id="2605778"/>
    <lineage>
        <taxon>Bacteria</taxon>
        <taxon>Bacillati</taxon>
        <taxon>Bacillota</taxon>
        <taxon>Clostridia</taxon>
        <taxon>Eubacteriales</taxon>
        <taxon>Clostridiaceae</taxon>
        <taxon>Clostridium</taxon>
    </lineage>
</organism>
<dbReference type="PANTHER" id="PTHR43822">
    <property type="entry name" value="HOMOACONITASE, MITOCHONDRIAL-RELATED"/>
    <property type="match status" value="1"/>
</dbReference>
<evidence type="ECO:0000313" key="8">
    <source>
        <dbReference type="EMBL" id="MSS37550.1"/>
    </source>
</evidence>
<keyword evidence="6" id="KW-0432">Leucine biosynthesis</keyword>
<keyword evidence="3 6" id="KW-0408">Iron</keyword>
<comment type="cofactor">
    <cofactor evidence="6">
        <name>[4Fe-4S] cluster</name>
        <dbReference type="ChEBI" id="CHEBI:49883"/>
    </cofactor>
    <text evidence="6">Binds 1 [4Fe-4S] cluster per subunit.</text>
</comment>